<dbReference type="InterPro" id="IPR016181">
    <property type="entry name" value="Acyl_CoA_acyltransferase"/>
</dbReference>
<dbReference type="PANTHER" id="PTHR21367">
    <property type="entry name" value="ARGININE-TRNA-PROTEIN TRANSFERASE 1"/>
    <property type="match status" value="1"/>
</dbReference>
<dbReference type="InterPro" id="IPR007472">
    <property type="entry name" value="N-end_Aminoacyl_Trfase_C"/>
</dbReference>
<dbReference type="FunCoup" id="D2V1S2">
    <property type="interactions" value="551"/>
</dbReference>
<gene>
    <name evidence="9" type="ORF">NAEGRDRAFT_56818</name>
</gene>
<dbReference type="VEuPathDB" id="AmoebaDB:NAEGRDRAFT_56818"/>
<proteinExistence type="inferred from homology"/>
<dbReference type="KEGG" id="ngr:NAEGRDRAFT_56818"/>
<comment type="catalytic activity">
    <reaction evidence="5">
        <text>an N-terminal L-alpha-aminoacyl-[protein] + L-arginyl-tRNA(Arg) = an N-terminal L-arginyl-L-aminoacyl-[protein] + tRNA(Arg) + H(+)</text>
        <dbReference type="Rhea" id="RHEA:10208"/>
        <dbReference type="Rhea" id="RHEA-COMP:9658"/>
        <dbReference type="Rhea" id="RHEA-COMP:9673"/>
        <dbReference type="Rhea" id="RHEA-COMP:10636"/>
        <dbReference type="Rhea" id="RHEA-COMP:10638"/>
        <dbReference type="ChEBI" id="CHEBI:15378"/>
        <dbReference type="ChEBI" id="CHEBI:78442"/>
        <dbReference type="ChEBI" id="CHEBI:78513"/>
        <dbReference type="ChEBI" id="CHEBI:78597"/>
        <dbReference type="ChEBI" id="CHEBI:83562"/>
        <dbReference type="EC" id="2.3.2.8"/>
    </reaction>
</comment>
<dbReference type="InParanoid" id="D2V1S2"/>
<dbReference type="GO" id="GO:0005737">
    <property type="term" value="C:cytoplasm"/>
    <property type="evidence" value="ECO:0007669"/>
    <property type="project" value="TreeGrafter"/>
</dbReference>
<dbReference type="InterPro" id="IPR030700">
    <property type="entry name" value="N-end_Aminoacyl_Trfase"/>
</dbReference>
<reference evidence="9 10" key="1">
    <citation type="journal article" date="2010" name="Cell">
        <title>The genome of Naegleria gruberi illuminates early eukaryotic versatility.</title>
        <authorList>
            <person name="Fritz-Laylin L.K."/>
            <person name="Prochnik S.E."/>
            <person name="Ginger M.L."/>
            <person name="Dacks J.B."/>
            <person name="Carpenter M.L."/>
            <person name="Field M.C."/>
            <person name="Kuo A."/>
            <person name="Paredez A."/>
            <person name="Chapman J."/>
            <person name="Pham J."/>
            <person name="Shu S."/>
            <person name="Neupane R."/>
            <person name="Cipriano M."/>
            <person name="Mancuso J."/>
            <person name="Tu H."/>
            <person name="Salamov A."/>
            <person name="Lindquist E."/>
            <person name="Shapiro H."/>
            <person name="Lucas S."/>
            <person name="Grigoriev I.V."/>
            <person name="Cande W.Z."/>
            <person name="Fulton C."/>
            <person name="Rokhsar D.S."/>
            <person name="Dawson S.C."/>
        </authorList>
    </citation>
    <scope>NUCLEOTIDE SEQUENCE [LARGE SCALE GENOMIC DNA]</scope>
    <source>
        <strain evidence="9 10">NEG-M</strain>
    </source>
</reference>
<dbReference type="PANTHER" id="PTHR21367:SF1">
    <property type="entry name" value="ARGINYL-TRNA--PROTEIN TRANSFERASE 1"/>
    <property type="match status" value="1"/>
</dbReference>
<dbReference type="Pfam" id="PF04377">
    <property type="entry name" value="ATE_C"/>
    <property type="match status" value="1"/>
</dbReference>
<dbReference type="EMBL" id="GG738848">
    <property type="protein sequence ID" value="EFC49361.1"/>
    <property type="molecule type" value="Genomic_DNA"/>
</dbReference>
<dbReference type="Pfam" id="PF04376">
    <property type="entry name" value="ATE_N"/>
    <property type="match status" value="1"/>
</dbReference>
<dbReference type="OMA" id="SDRMVYS"/>
<evidence type="ECO:0000313" key="10">
    <source>
        <dbReference type="Proteomes" id="UP000006671"/>
    </source>
</evidence>
<dbReference type="RefSeq" id="XP_002682105.1">
    <property type="nucleotide sequence ID" value="XM_002682059.1"/>
</dbReference>
<evidence type="ECO:0000256" key="5">
    <source>
        <dbReference type="PIRNR" id="PIRNR037207"/>
    </source>
</evidence>
<comment type="function">
    <text evidence="5">Involved in the post-translational conjugation of arginine to the N-terminal aspartate or glutamate of a protein. This arginylation is required for degradation of the protein via the ubiquitin pathway.</text>
</comment>
<dbReference type="Proteomes" id="UP000006671">
    <property type="component" value="Unassembled WGS sequence"/>
</dbReference>
<dbReference type="STRING" id="5762.D2V1S2"/>
<evidence type="ECO:0000256" key="3">
    <source>
        <dbReference type="ARBA" id="ARBA00022786"/>
    </source>
</evidence>
<dbReference type="InterPro" id="IPR017137">
    <property type="entry name" value="Arg-tRNA-P_Trfase_1_euk"/>
</dbReference>
<feature type="domain" description="N-end aminoacyl transferase N-terminal" evidence="7">
    <location>
        <begin position="27"/>
        <end position="108"/>
    </location>
</feature>
<evidence type="ECO:0000256" key="1">
    <source>
        <dbReference type="ARBA" id="ARBA00009991"/>
    </source>
</evidence>
<dbReference type="AlphaFoldDB" id="D2V1S2"/>
<dbReference type="eggNOG" id="KOG1193">
    <property type="taxonomic scope" value="Eukaryota"/>
</dbReference>
<dbReference type="SUPFAM" id="SSF55729">
    <property type="entry name" value="Acyl-CoA N-acyltransferases (Nat)"/>
    <property type="match status" value="1"/>
</dbReference>
<dbReference type="OrthoDB" id="74183at2759"/>
<sequence length="547" mass="64437">MSQRNRSAQKQPQQHYCPIIFHGEDAHSCGYCKTLDESGKNVRTPDTSVSVGFHVYQLPANIYEKMMYHNMRRSGVYYYQPQNDKTCCPQYAIRLNCLEFKMNKNQKKVMKKMDKYLETGTFHHEESKENNNSSTSEKDPKKRKFEDENSIVETITNNFRKLLKENMQKIVDLFEGCNNTEKLKEQLEQVFEKQRIQTNQKNPNLLSTPIAFSIFGLQKKFGCKEIEKKELAEKIVSLLNEHSWEETYHISIKIEENGYINIELLDKQLKKNFEQSKQKESTQKEAIHPRLHEIKTVLMDSEYREEEYKLYQKYQKIVHKEDDSTPKGYQRFLCDSSLLNVDTDSTSDKKPLKGYGTFHLQYRLDNKLIAVSVLDVLPTGLSSVYFFYDADYSDLSLGIYSALTEIEMIKKESEKFPNFKYYYLGFYIHSCQKMKYKGQYSPSEILCFDTYTWVPLNDELKSKLEENKYFTFNEQAEKKRGLEFEENDGLSIFFNREIIPSQLLNMLPLSTDARKRIAEFKKVFGKDLLKGSGFAFYIDEEDLDTCE</sequence>
<dbReference type="GO" id="GO:0004057">
    <property type="term" value="F:arginyl-tRNA--protein transferase activity"/>
    <property type="evidence" value="ECO:0007669"/>
    <property type="project" value="UniProtKB-EC"/>
</dbReference>
<keyword evidence="2 5" id="KW-0808">Transferase</keyword>
<keyword evidence="3 5" id="KW-0833">Ubl conjugation pathway</keyword>
<evidence type="ECO:0000313" key="9">
    <source>
        <dbReference type="EMBL" id="EFC49361.1"/>
    </source>
</evidence>
<dbReference type="EC" id="2.3.2.8" evidence="5"/>
<evidence type="ECO:0000259" key="7">
    <source>
        <dbReference type="Pfam" id="PF04376"/>
    </source>
</evidence>
<name>D2V1S2_NAEGR</name>
<evidence type="ECO:0000256" key="4">
    <source>
        <dbReference type="ARBA" id="ARBA00023315"/>
    </source>
</evidence>
<keyword evidence="4 5" id="KW-0012">Acyltransferase</keyword>
<feature type="region of interest" description="Disordered" evidence="6">
    <location>
        <begin position="121"/>
        <end position="145"/>
    </location>
</feature>
<dbReference type="InterPro" id="IPR007471">
    <property type="entry name" value="N-end_Aminoacyl_Trfase_N"/>
</dbReference>
<feature type="domain" description="N-end rule aminoacyl transferase C-terminal" evidence="8">
    <location>
        <begin position="306"/>
        <end position="447"/>
    </location>
</feature>
<dbReference type="GeneID" id="8855212"/>
<organism evidence="10">
    <name type="scientific">Naegleria gruberi</name>
    <name type="common">Amoeba</name>
    <dbReference type="NCBI Taxonomy" id="5762"/>
    <lineage>
        <taxon>Eukaryota</taxon>
        <taxon>Discoba</taxon>
        <taxon>Heterolobosea</taxon>
        <taxon>Tetramitia</taxon>
        <taxon>Eutetramitia</taxon>
        <taxon>Vahlkampfiidae</taxon>
        <taxon>Naegleria</taxon>
    </lineage>
</organism>
<dbReference type="PIRSF" id="PIRSF037207">
    <property type="entry name" value="ATE1_euk"/>
    <property type="match status" value="1"/>
</dbReference>
<keyword evidence="10" id="KW-1185">Reference proteome</keyword>
<accession>D2V1S2</accession>
<comment type="similarity">
    <text evidence="1 5">Belongs to the R-transferase family.</text>
</comment>
<evidence type="ECO:0000256" key="6">
    <source>
        <dbReference type="SAM" id="MobiDB-lite"/>
    </source>
</evidence>
<feature type="compositionally biased region" description="Basic and acidic residues" evidence="6">
    <location>
        <begin position="136"/>
        <end position="145"/>
    </location>
</feature>
<evidence type="ECO:0000256" key="2">
    <source>
        <dbReference type="ARBA" id="ARBA00022679"/>
    </source>
</evidence>
<evidence type="ECO:0000259" key="8">
    <source>
        <dbReference type="Pfam" id="PF04377"/>
    </source>
</evidence>
<protein>
    <recommendedName>
        <fullName evidence="5">Arginyl-tRNA--protein transferase 1</fullName>
        <shortName evidence="5">Arginyltransferase 1</shortName>
        <shortName evidence="5">R-transferase 1</shortName>
        <ecNumber evidence="5">2.3.2.8</ecNumber>
    </recommendedName>
    <alternativeName>
        <fullName evidence="5">Arginine-tRNA--protein transferase 1</fullName>
    </alternativeName>
</protein>